<accession>N1W8Z7</accession>
<protein>
    <recommendedName>
        <fullName evidence="4">Dolichyl-phosphate-mannose-protein mannosyltransferase</fullName>
    </recommendedName>
</protein>
<proteinExistence type="predicted"/>
<feature type="transmembrane region" description="Helical" evidence="1">
    <location>
        <begin position="225"/>
        <end position="243"/>
    </location>
</feature>
<feature type="transmembrane region" description="Helical" evidence="1">
    <location>
        <begin position="172"/>
        <end position="189"/>
    </location>
</feature>
<dbReference type="AlphaFoldDB" id="N1W8Z7"/>
<keyword evidence="1" id="KW-0812">Transmembrane</keyword>
<feature type="transmembrane region" description="Helical" evidence="1">
    <location>
        <begin position="107"/>
        <end position="124"/>
    </location>
</feature>
<evidence type="ECO:0000256" key="1">
    <source>
        <dbReference type="SAM" id="Phobius"/>
    </source>
</evidence>
<sequence length="498" mass="58113">MNKLFGYILPVSFLIVTLLIAGFTRPSYSFAGDSIAKVLRSVFWIESGFKKQGIHYPAKAIDPEYKHFYFKHSYNLQIDQEGSLIAPFPFLNTVLITPFIQLNWPEGIVYLGAVLFWLYSFLIYRVTKKWWVFLFILLFTPLLQHFLAFSDIALASFFLTFFLVTYFKEPRFHFITATAVLFTILALFLRTEILLLFVLLVIIHLFSIFNNRIGVYRKKWHSKRILLIVLAIFVFVGLNYFLYDSILGPRFDNNKTGIFRFEMDVIQKWKSLLLWGNSRVGLFGYSPWLLVFIVIFMFFHSQKRKTIARNLFYVWILIVCLVSILSPNDSNIDWGTRYYSCFSLFPILLLSNFKWKRLVGRNKYILILFLGVGLLYSVYINSKVWKEMKNISVQIEELVMKLNLDAPDYYIVEDPSIANSLGIMHVRTHVFYGNPIEVVESLGAALKGKRVRFLLFPLAKLAVETEPFWGKITANQSCVFSPVKLRKTVMFSALCKID</sequence>
<comment type="caution">
    <text evidence="2">The sequence shown here is derived from an EMBL/GenBank/DDBJ whole genome shotgun (WGS) entry which is preliminary data.</text>
</comment>
<evidence type="ECO:0000313" key="3">
    <source>
        <dbReference type="Proteomes" id="UP000012227"/>
    </source>
</evidence>
<keyword evidence="1" id="KW-0472">Membrane</keyword>
<feature type="transmembrane region" description="Helical" evidence="1">
    <location>
        <begin position="195"/>
        <end position="213"/>
    </location>
</feature>
<organism evidence="2 3">
    <name type="scientific">Leptospira vanthielii serovar Holland str. Waz Holland = ATCC 700522</name>
    <dbReference type="NCBI Taxonomy" id="1218591"/>
    <lineage>
        <taxon>Bacteria</taxon>
        <taxon>Pseudomonadati</taxon>
        <taxon>Spirochaetota</taxon>
        <taxon>Spirochaetia</taxon>
        <taxon>Leptospirales</taxon>
        <taxon>Leptospiraceae</taxon>
        <taxon>Leptospira</taxon>
    </lineage>
</organism>
<dbReference type="RefSeq" id="WP_002983065.1">
    <property type="nucleotide sequence ID" value="NZ_AOGY02000051.1"/>
</dbReference>
<feature type="transmembrane region" description="Helical" evidence="1">
    <location>
        <begin position="364"/>
        <end position="382"/>
    </location>
</feature>
<keyword evidence="1" id="KW-1133">Transmembrane helix</keyword>
<dbReference type="InterPro" id="IPR059217">
    <property type="entry name" value="LA3751_2-like"/>
</dbReference>
<feature type="transmembrane region" description="Helical" evidence="1">
    <location>
        <begin position="280"/>
        <end position="299"/>
    </location>
</feature>
<evidence type="ECO:0000313" key="2">
    <source>
        <dbReference type="EMBL" id="EMY69672.1"/>
    </source>
</evidence>
<dbReference type="NCBIfam" id="NF047440">
    <property type="entry name" value="LA3751_2_3_fam"/>
    <property type="match status" value="1"/>
</dbReference>
<dbReference type="EMBL" id="AOGY02000051">
    <property type="protein sequence ID" value="EMY69672.1"/>
    <property type="molecule type" value="Genomic_DNA"/>
</dbReference>
<feature type="transmembrane region" description="Helical" evidence="1">
    <location>
        <begin position="130"/>
        <end position="163"/>
    </location>
</feature>
<name>N1W8Z7_9LEPT</name>
<evidence type="ECO:0008006" key="4">
    <source>
        <dbReference type="Google" id="ProtNLM"/>
    </source>
</evidence>
<dbReference type="Proteomes" id="UP000012227">
    <property type="component" value="Unassembled WGS sequence"/>
</dbReference>
<gene>
    <name evidence="2" type="ORF">LEP1GSC199_2159</name>
</gene>
<reference evidence="2 3" key="1">
    <citation type="submission" date="2013-03" db="EMBL/GenBank/DDBJ databases">
        <authorList>
            <person name="Harkins D.M."/>
            <person name="Durkin A.S."/>
            <person name="Brinkac L.M."/>
            <person name="Haft D.H."/>
            <person name="Selengut J.D."/>
            <person name="Sanka R."/>
            <person name="DePew J."/>
            <person name="Purushe J."/>
            <person name="Galloway R.L."/>
            <person name="Vinetz J.M."/>
            <person name="Sutton G.G."/>
            <person name="Nierman W.C."/>
            <person name="Fouts D.E."/>
        </authorList>
    </citation>
    <scope>NUCLEOTIDE SEQUENCE [LARGE SCALE GENOMIC DNA]</scope>
    <source>
        <strain evidence="2 3">Waz Holland</strain>
    </source>
</reference>
<feature type="transmembrane region" description="Helical" evidence="1">
    <location>
        <begin position="311"/>
        <end position="328"/>
    </location>
</feature>